<sequence length="153" mass="17238">MQSLFARPTRQCSLNYLHVQVWLIPTRGLSSLLTLASLEKRTHGFAKFVYKVTKDPIWTLIPLLRRPDGDDLVTLEALGRCGISQIDWVLRQKQAAFAEEGSISDDLVIPKTRKEATTPTPTEAYMPSWVILALVSHKIRSPTDAQFAVHNLI</sequence>
<organism evidence="1 2">
    <name type="scientific">Paxillus involutus ATCC 200175</name>
    <dbReference type="NCBI Taxonomy" id="664439"/>
    <lineage>
        <taxon>Eukaryota</taxon>
        <taxon>Fungi</taxon>
        <taxon>Dikarya</taxon>
        <taxon>Basidiomycota</taxon>
        <taxon>Agaricomycotina</taxon>
        <taxon>Agaricomycetes</taxon>
        <taxon>Agaricomycetidae</taxon>
        <taxon>Boletales</taxon>
        <taxon>Paxilineae</taxon>
        <taxon>Paxillaceae</taxon>
        <taxon>Paxillus</taxon>
    </lineage>
</organism>
<reference evidence="1 2" key="1">
    <citation type="submission" date="2014-06" db="EMBL/GenBank/DDBJ databases">
        <authorList>
            <consortium name="DOE Joint Genome Institute"/>
            <person name="Kuo A."/>
            <person name="Kohler A."/>
            <person name="Nagy L.G."/>
            <person name="Floudas D."/>
            <person name="Copeland A."/>
            <person name="Barry K.W."/>
            <person name="Cichocki N."/>
            <person name="Veneault-Fourrey C."/>
            <person name="LaButti K."/>
            <person name="Lindquist E.A."/>
            <person name="Lipzen A."/>
            <person name="Lundell T."/>
            <person name="Morin E."/>
            <person name="Murat C."/>
            <person name="Sun H."/>
            <person name="Tunlid A."/>
            <person name="Henrissat B."/>
            <person name="Grigoriev I.V."/>
            <person name="Hibbett D.S."/>
            <person name="Martin F."/>
            <person name="Nordberg H.P."/>
            <person name="Cantor M.N."/>
            <person name="Hua S.X."/>
        </authorList>
    </citation>
    <scope>NUCLEOTIDE SEQUENCE [LARGE SCALE GENOMIC DNA]</scope>
    <source>
        <strain evidence="1 2">ATCC 200175</strain>
    </source>
</reference>
<proteinExistence type="predicted"/>
<keyword evidence="2" id="KW-1185">Reference proteome</keyword>
<dbReference type="HOGENOM" id="CLU_1717630_0_0_1"/>
<accession>A0A0C9T465</accession>
<name>A0A0C9T465_PAXIN</name>
<evidence type="ECO:0000313" key="2">
    <source>
        <dbReference type="Proteomes" id="UP000053647"/>
    </source>
</evidence>
<reference evidence="2" key="2">
    <citation type="submission" date="2015-01" db="EMBL/GenBank/DDBJ databases">
        <title>Evolutionary Origins and Diversification of the Mycorrhizal Mutualists.</title>
        <authorList>
            <consortium name="DOE Joint Genome Institute"/>
            <consortium name="Mycorrhizal Genomics Consortium"/>
            <person name="Kohler A."/>
            <person name="Kuo A."/>
            <person name="Nagy L.G."/>
            <person name="Floudas D."/>
            <person name="Copeland A."/>
            <person name="Barry K.W."/>
            <person name="Cichocki N."/>
            <person name="Veneault-Fourrey C."/>
            <person name="LaButti K."/>
            <person name="Lindquist E.A."/>
            <person name="Lipzen A."/>
            <person name="Lundell T."/>
            <person name="Morin E."/>
            <person name="Murat C."/>
            <person name="Riley R."/>
            <person name="Ohm R."/>
            <person name="Sun H."/>
            <person name="Tunlid A."/>
            <person name="Henrissat B."/>
            <person name="Grigoriev I.V."/>
            <person name="Hibbett D.S."/>
            <person name="Martin F."/>
        </authorList>
    </citation>
    <scope>NUCLEOTIDE SEQUENCE [LARGE SCALE GENOMIC DNA]</scope>
    <source>
        <strain evidence="2">ATCC 200175</strain>
    </source>
</reference>
<dbReference type="AlphaFoldDB" id="A0A0C9T465"/>
<dbReference type="OrthoDB" id="185373at2759"/>
<feature type="non-terminal residue" evidence="1">
    <location>
        <position position="153"/>
    </location>
</feature>
<dbReference type="Proteomes" id="UP000053647">
    <property type="component" value="Unassembled WGS sequence"/>
</dbReference>
<protein>
    <submittedName>
        <fullName evidence="1">Uncharacterized protein</fullName>
    </submittedName>
</protein>
<dbReference type="EMBL" id="KN819405">
    <property type="protein sequence ID" value="KIJ10450.1"/>
    <property type="molecule type" value="Genomic_DNA"/>
</dbReference>
<evidence type="ECO:0000313" key="1">
    <source>
        <dbReference type="EMBL" id="KIJ10450.1"/>
    </source>
</evidence>
<gene>
    <name evidence="1" type="ORF">PAXINDRAFT_172133</name>
</gene>